<feature type="domain" description="Endoribonuclease YicC-like N-terminal" evidence="7">
    <location>
        <begin position="1"/>
        <end position="156"/>
    </location>
</feature>
<evidence type="ECO:0000256" key="5">
    <source>
        <dbReference type="ARBA" id="ARBA00035648"/>
    </source>
</evidence>
<dbReference type="InterPro" id="IPR013551">
    <property type="entry name" value="YicC-like_C"/>
</dbReference>
<dbReference type="PANTHER" id="PTHR30636">
    <property type="entry name" value="UPF0701 PROTEIN YICC"/>
    <property type="match status" value="1"/>
</dbReference>
<dbReference type="Pfam" id="PF03755">
    <property type="entry name" value="YicC-like_N"/>
    <property type="match status" value="1"/>
</dbReference>
<evidence type="ECO:0000256" key="6">
    <source>
        <dbReference type="SAM" id="Coils"/>
    </source>
</evidence>
<dbReference type="Pfam" id="PF08340">
    <property type="entry name" value="YicC-like_C"/>
    <property type="match status" value="1"/>
</dbReference>
<gene>
    <name evidence="9" type="ORF">C0601_03190</name>
</gene>
<reference evidence="9 10" key="1">
    <citation type="submission" date="2017-11" db="EMBL/GenBank/DDBJ databases">
        <title>Genome-resolved metagenomics identifies genetic mobility, metabolic interactions, and unexpected diversity in perchlorate-reducing communities.</title>
        <authorList>
            <person name="Barnum T.P."/>
            <person name="Figueroa I.A."/>
            <person name="Carlstrom C.I."/>
            <person name="Lucas L.N."/>
            <person name="Engelbrektson A.L."/>
            <person name="Coates J.D."/>
        </authorList>
    </citation>
    <scope>NUCLEOTIDE SEQUENCE [LARGE SCALE GENOMIC DNA]</scope>
    <source>
        <strain evidence="9">BM706</strain>
    </source>
</reference>
<organism evidence="9 10">
    <name type="scientific">Muiribacterium halophilum</name>
    <dbReference type="NCBI Taxonomy" id="2053465"/>
    <lineage>
        <taxon>Bacteria</taxon>
        <taxon>Candidatus Muiribacteriota</taxon>
        <taxon>Candidatus Muiribacteriia</taxon>
        <taxon>Candidatus Muiribacteriales</taxon>
        <taxon>Candidatus Muiribacteriaceae</taxon>
        <taxon>Candidatus Muiribacterium</taxon>
    </lineage>
</organism>
<dbReference type="InterPro" id="IPR013527">
    <property type="entry name" value="YicC-like_N"/>
</dbReference>
<accession>A0A2N5ZJY9</accession>
<dbReference type="EMBL" id="PKTG01000044">
    <property type="protein sequence ID" value="PLX18966.1"/>
    <property type="molecule type" value="Genomic_DNA"/>
</dbReference>
<dbReference type="PANTHER" id="PTHR30636:SF3">
    <property type="entry name" value="UPF0701 PROTEIN YICC"/>
    <property type="match status" value="1"/>
</dbReference>
<protein>
    <submittedName>
        <fullName evidence="9">YicC family protein</fullName>
    </submittedName>
</protein>
<evidence type="ECO:0000313" key="10">
    <source>
        <dbReference type="Proteomes" id="UP000234857"/>
    </source>
</evidence>
<feature type="coiled-coil region" evidence="6">
    <location>
        <begin position="162"/>
        <end position="222"/>
    </location>
</feature>
<evidence type="ECO:0000256" key="3">
    <source>
        <dbReference type="ARBA" id="ARBA00022759"/>
    </source>
</evidence>
<dbReference type="InterPro" id="IPR005229">
    <property type="entry name" value="YicC/YloC-like"/>
</dbReference>
<keyword evidence="4" id="KW-0378">Hydrolase</keyword>
<sequence>MKSMTGYALHSFANEQLSGRIEIKSVNSKNLDIRVRISDVFTGIEYSIINHLKKFIKRGKIGIRISLELPPTENVVDINQSNLENYRRLLEQIEKKTGFKTNQVNALEVLRLPDIMQNQADENFLDRITKILLPEVDKMFEKFDSTRSEEGNELKKFFQNGLSDMEKNVSKIETLKDEQKKKIRSDLCEKVDAIIDSKDYDKKRLEEELLYLAEKLDITEEIIRLKSHIKALNKGINKNMSGKKMDFILQEVNREVNTIASKSSMYEIVTQTVELKDLISQMREQAANIE</sequence>
<dbReference type="AlphaFoldDB" id="A0A2N5ZJY9"/>
<evidence type="ECO:0000259" key="8">
    <source>
        <dbReference type="Pfam" id="PF08340"/>
    </source>
</evidence>
<keyword evidence="2" id="KW-0540">Nuclease</keyword>
<evidence type="ECO:0000259" key="7">
    <source>
        <dbReference type="Pfam" id="PF03755"/>
    </source>
</evidence>
<dbReference type="Proteomes" id="UP000234857">
    <property type="component" value="Unassembled WGS sequence"/>
</dbReference>
<proteinExistence type="inferred from homology"/>
<evidence type="ECO:0000256" key="4">
    <source>
        <dbReference type="ARBA" id="ARBA00022801"/>
    </source>
</evidence>
<dbReference type="GO" id="GO:0004521">
    <property type="term" value="F:RNA endonuclease activity"/>
    <property type="evidence" value="ECO:0007669"/>
    <property type="project" value="InterPro"/>
</dbReference>
<comment type="caution">
    <text evidence="9">The sequence shown here is derived from an EMBL/GenBank/DDBJ whole genome shotgun (WGS) entry which is preliminary data.</text>
</comment>
<feature type="domain" description="Endoribonuclease YicC-like C-terminal" evidence="8">
    <location>
        <begin position="172"/>
        <end position="290"/>
    </location>
</feature>
<name>A0A2N5ZJY9_MUIH1</name>
<evidence type="ECO:0000313" key="9">
    <source>
        <dbReference type="EMBL" id="PLX18966.1"/>
    </source>
</evidence>
<comment type="cofactor">
    <cofactor evidence="1">
        <name>a divalent metal cation</name>
        <dbReference type="ChEBI" id="CHEBI:60240"/>
    </cofactor>
</comment>
<keyword evidence="6" id="KW-0175">Coiled coil</keyword>
<dbReference type="GO" id="GO:0016787">
    <property type="term" value="F:hydrolase activity"/>
    <property type="evidence" value="ECO:0007669"/>
    <property type="project" value="UniProtKB-KW"/>
</dbReference>
<keyword evidence="3" id="KW-0255">Endonuclease</keyword>
<evidence type="ECO:0000256" key="2">
    <source>
        <dbReference type="ARBA" id="ARBA00022722"/>
    </source>
</evidence>
<comment type="similarity">
    <text evidence="5">Belongs to the YicC/YloC family.</text>
</comment>
<dbReference type="NCBIfam" id="TIGR00255">
    <property type="entry name" value="YicC/YloC family endoribonuclease"/>
    <property type="match status" value="1"/>
</dbReference>
<evidence type="ECO:0000256" key="1">
    <source>
        <dbReference type="ARBA" id="ARBA00001968"/>
    </source>
</evidence>